<protein>
    <recommendedName>
        <fullName evidence="2">Oxidoreductase N-terminal domain-containing protein</fullName>
    </recommendedName>
</protein>
<evidence type="ECO:0000313" key="3">
    <source>
        <dbReference type="EMBL" id="MFI1716181.1"/>
    </source>
</evidence>
<dbReference type="RefSeq" id="WP_398710732.1">
    <property type="nucleotide sequence ID" value="NZ_JBIRUI010000009.1"/>
</dbReference>
<dbReference type="InterPro" id="IPR041694">
    <property type="entry name" value="ADH_N_2"/>
</dbReference>
<evidence type="ECO:0000259" key="2">
    <source>
        <dbReference type="Pfam" id="PF16884"/>
    </source>
</evidence>
<comment type="caution">
    <text evidence="3">The sequence shown here is derived from an EMBL/GenBank/DDBJ whole genome shotgun (WGS) entry which is preliminary data.</text>
</comment>
<dbReference type="EMBL" id="JBIRUI010000009">
    <property type="protein sequence ID" value="MFI1716181.1"/>
    <property type="molecule type" value="Genomic_DNA"/>
</dbReference>
<dbReference type="SUPFAM" id="SSF50129">
    <property type="entry name" value="GroES-like"/>
    <property type="match status" value="1"/>
</dbReference>
<dbReference type="InterPro" id="IPR011032">
    <property type="entry name" value="GroES-like_sf"/>
</dbReference>
<feature type="region of interest" description="Disordered" evidence="1">
    <location>
        <begin position="83"/>
        <end position="141"/>
    </location>
</feature>
<accession>A0ABW7U963</accession>
<feature type="domain" description="Oxidoreductase N-terminal" evidence="2">
    <location>
        <begin position="5"/>
        <end position="98"/>
    </location>
</feature>
<gene>
    <name evidence="3" type="ORF">ACH407_21710</name>
</gene>
<organism evidence="3 4">
    <name type="scientific">Streptomyces litmocidini</name>
    <dbReference type="NCBI Taxonomy" id="67318"/>
    <lineage>
        <taxon>Bacteria</taxon>
        <taxon>Bacillati</taxon>
        <taxon>Actinomycetota</taxon>
        <taxon>Actinomycetes</taxon>
        <taxon>Kitasatosporales</taxon>
        <taxon>Streptomycetaceae</taxon>
        <taxon>Streptomyces</taxon>
    </lineage>
</organism>
<evidence type="ECO:0000313" key="4">
    <source>
        <dbReference type="Proteomes" id="UP001611339"/>
    </source>
</evidence>
<sequence length="141" mass="14793">MATHREIRLRTRPERGLPAPEHLALVRTALPVPAPGEVLVRNRWFAVSAALRTLIGGGVKDAPFPPVEPGDPLVGAAVGEVVSAPDGSGLRPGDLLRGDRLTGLTPWRPASRTPRSTGPRPRPGAAGPVPGAALRSRPRRA</sequence>
<evidence type="ECO:0000256" key="1">
    <source>
        <dbReference type="SAM" id="MobiDB-lite"/>
    </source>
</evidence>
<dbReference type="Pfam" id="PF16884">
    <property type="entry name" value="ADH_N_2"/>
    <property type="match status" value="1"/>
</dbReference>
<dbReference type="Gene3D" id="3.90.180.10">
    <property type="entry name" value="Medium-chain alcohol dehydrogenases, catalytic domain"/>
    <property type="match status" value="1"/>
</dbReference>
<reference evidence="3 4" key="1">
    <citation type="submission" date="2024-10" db="EMBL/GenBank/DDBJ databases">
        <title>The Natural Products Discovery Center: Release of the First 8490 Sequenced Strains for Exploring Actinobacteria Biosynthetic Diversity.</title>
        <authorList>
            <person name="Kalkreuter E."/>
            <person name="Kautsar S.A."/>
            <person name="Yang D."/>
            <person name="Bader C.D."/>
            <person name="Teijaro C.N."/>
            <person name="Fluegel L."/>
            <person name="Davis C.M."/>
            <person name="Simpson J.R."/>
            <person name="Lauterbach L."/>
            <person name="Steele A.D."/>
            <person name="Gui C."/>
            <person name="Meng S."/>
            <person name="Li G."/>
            <person name="Viehrig K."/>
            <person name="Ye F."/>
            <person name="Su P."/>
            <person name="Kiefer A.F."/>
            <person name="Nichols A."/>
            <person name="Cepeda A.J."/>
            <person name="Yan W."/>
            <person name="Fan B."/>
            <person name="Jiang Y."/>
            <person name="Adhikari A."/>
            <person name="Zheng C.-J."/>
            <person name="Schuster L."/>
            <person name="Cowan T.M."/>
            <person name="Smanski M.J."/>
            <person name="Chevrette M.G."/>
            <person name="De Carvalho L.P.S."/>
            <person name="Shen B."/>
        </authorList>
    </citation>
    <scope>NUCLEOTIDE SEQUENCE [LARGE SCALE GENOMIC DNA]</scope>
    <source>
        <strain evidence="3 4">NPDC020602</strain>
    </source>
</reference>
<feature type="compositionally biased region" description="Low complexity" evidence="1">
    <location>
        <begin position="101"/>
        <end position="133"/>
    </location>
</feature>
<name>A0ABW7U963_9ACTN</name>
<keyword evidence="4" id="KW-1185">Reference proteome</keyword>
<dbReference type="Proteomes" id="UP001611339">
    <property type="component" value="Unassembled WGS sequence"/>
</dbReference>
<proteinExistence type="predicted"/>